<feature type="region of interest" description="Disordered" evidence="1">
    <location>
        <begin position="117"/>
        <end position="167"/>
    </location>
</feature>
<dbReference type="Gene3D" id="2.60.200.20">
    <property type="match status" value="1"/>
</dbReference>
<dbReference type="SUPFAM" id="SSF49879">
    <property type="entry name" value="SMAD/FHA domain"/>
    <property type="match status" value="1"/>
</dbReference>
<evidence type="ECO:0000313" key="4">
    <source>
        <dbReference type="Proteomes" id="UP000053372"/>
    </source>
</evidence>
<dbReference type="PROSITE" id="PS50006">
    <property type="entry name" value="FHA_DOMAIN"/>
    <property type="match status" value="1"/>
</dbReference>
<dbReference type="EMBL" id="LMTZ01000172">
    <property type="protein sequence ID" value="KST61765.1"/>
    <property type="molecule type" value="Genomic_DNA"/>
</dbReference>
<dbReference type="SMART" id="SM00240">
    <property type="entry name" value="FHA"/>
    <property type="match status" value="1"/>
</dbReference>
<evidence type="ECO:0000256" key="1">
    <source>
        <dbReference type="SAM" id="MobiDB-lite"/>
    </source>
</evidence>
<dbReference type="OrthoDB" id="7788186at2"/>
<organism evidence="3 4">
    <name type="scientific">Mastigocoleus testarum BC008</name>
    <dbReference type="NCBI Taxonomy" id="371196"/>
    <lineage>
        <taxon>Bacteria</taxon>
        <taxon>Bacillati</taxon>
        <taxon>Cyanobacteriota</taxon>
        <taxon>Cyanophyceae</taxon>
        <taxon>Nostocales</taxon>
        <taxon>Hapalosiphonaceae</taxon>
        <taxon>Mastigocoleus</taxon>
    </lineage>
</organism>
<feature type="compositionally biased region" description="Polar residues" evidence="1">
    <location>
        <begin position="117"/>
        <end position="166"/>
    </location>
</feature>
<dbReference type="RefSeq" id="WP_027845055.1">
    <property type="nucleotide sequence ID" value="NZ_LMTZ01000172.1"/>
</dbReference>
<dbReference type="InterPro" id="IPR000253">
    <property type="entry name" value="FHA_dom"/>
</dbReference>
<dbReference type="AlphaFoldDB" id="A0A0V7ZB79"/>
<dbReference type="Pfam" id="PF00498">
    <property type="entry name" value="FHA"/>
    <property type="match status" value="1"/>
</dbReference>
<feature type="domain" description="FHA" evidence="2">
    <location>
        <begin position="28"/>
        <end position="88"/>
    </location>
</feature>
<keyword evidence="4" id="KW-1185">Reference proteome</keyword>
<dbReference type="Gene3D" id="3.50.50.60">
    <property type="entry name" value="FAD/NAD(P)-binding domain"/>
    <property type="match status" value="1"/>
</dbReference>
<name>A0A0V7ZB79_9CYAN</name>
<dbReference type="SUPFAM" id="SSF51905">
    <property type="entry name" value="FAD/NAD(P)-binding domain"/>
    <property type="match status" value="1"/>
</dbReference>
<proteinExistence type="predicted"/>
<reference evidence="3 4" key="1">
    <citation type="journal article" date="2015" name="Genome Announc.">
        <title>Draft Genome of the Euendolithic (true boring) Cyanobacterium Mastigocoleus testarum strain BC008.</title>
        <authorList>
            <person name="Guida B.S."/>
            <person name="Garcia-Pichel F."/>
        </authorList>
    </citation>
    <scope>NUCLEOTIDE SEQUENCE [LARGE SCALE GENOMIC DNA]</scope>
    <source>
        <strain evidence="3 4">BC008</strain>
    </source>
</reference>
<comment type="caution">
    <text evidence="3">The sequence shown here is derived from an EMBL/GenBank/DDBJ whole genome shotgun (WGS) entry which is preliminary data.</text>
</comment>
<protein>
    <recommendedName>
        <fullName evidence="2">FHA domain-containing protein</fullName>
    </recommendedName>
</protein>
<evidence type="ECO:0000313" key="3">
    <source>
        <dbReference type="EMBL" id="KST61765.1"/>
    </source>
</evidence>
<gene>
    <name evidence="3" type="ORF">BC008_06880</name>
</gene>
<dbReference type="InterPro" id="IPR036188">
    <property type="entry name" value="FAD/NAD-bd_sf"/>
</dbReference>
<evidence type="ECO:0000259" key="2">
    <source>
        <dbReference type="PROSITE" id="PS50006"/>
    </source>
</evidence>
<dbReference type="CDD" id="cd00060">
    <property type="entry name" value="FHA"/>
    <property type="match status" value="1"/>
</dbReference>
<dbReference type="InterPro" id="IPR008984">
    <property type="entry name" value="SMAD_FHA_dom_sf"/>
</dbReference>
<accession>A0A0V7ZB79</accession>
<dbReference type="Proteomes" id="UP000053372">
    <property type="component" value="Unassembled WGS sequence"/>
</dbReference>
<sequence>MTNNLPIQLNWKDPITGETRDPRLTPPIAFGREFVRMPPEYQGQRVTRMLLNHDEVSRFHALLEWQYNQLVVNDQGSVNGIYVNGQQLQHSVINSGDTLQIGPYIITVTYTIAATQPTNTPQVNNRPQISNSPQANIRGNSTIQFNPSTNLPDPSIPQPQQVTPLGSSFPPPIFQEQLVPVQGIHATGLPVDECEYLTVGGGLGSFIYVDLLRLSGVKTEKIITLGLDDQPYSRYKCLCLNSQIPLHERLRSNSDSCPDNIWGWPSYALREAWHDFIRGKVNNSAQYLWKVFAEPTFAETYTPRAGNVFDSIDRETKRIGWERMYRYGRVRAIRKTDDGRYCVAYSRGRGDHAFMVCRYLHLATGYPAIQFLPDLQAYREKYRDFKSVVNAYEDHNHVYQKLESQGGKVLIRGRGIVASRIIQRIYEARKKNPHITILHLMRSPKPQGNKFARAQRPVKNHFEFQPFNWPKACWGGDLRVMLEKASPDERQSLLAQWGGTTTADRIDWQNITEEGLSEGWYKIEFGKVTKVERDAQNRTITHIEEKGFGETTLDSDFIIDATGLDAKVEANPLLDDFVKHYHLPLNKMGRLEVANDFELLEMRNQKGKMYAAGAITLGGPYAAVDSFLGLQYCALRTVDALAKSRAPNLQRLNIFSSFGQWLKWALNQSPS</sequence>